<proteinExistence type="predicted"/>
<comment type="caution">
    <text evidence="2">The sequence shown here is derived from an EMBL/GenBank/DDBJ whole genome shotgun (WGS) entry which is preliminary data.</text>
</comment>
<gene>
    <name evidence="2" type="ORF">COC42_15020</name>
</gene>
<keyword evidence="1" id="KW-0472">Membrane</keyword>
<keyword evidence="3" id="KW-1185">Reference proteome</keyword>
<organism evidence="2 3">
    <name type="scientific">Sphingomonas spermidinifaciens</name>
    <dbReference type="NCBI Taxonomy" id="1141889"/>
    <lineage>
        <taxon>Bacteria</taxon>
        <taxon>Pseudomonadati</taxon>
        <taxon>Pseudomonadota</taxon>
        <taxon>Alphaproteobacteria</taxon>
        <taxon>Sphingomonadales</taxon>
        <taxon>Sphingomonadaceae</taxon>
        <taxon>Sphingomonas</taxon>
    </lineage>
</organism>
<reference evidence="2 3" key="1">
    <citation type="submission" date="2017-09" db="EMBL/GenBank/DDBJ databases">
        <title>Sphingomonas spermidinifaciens 9NM-10, whole genome shotgun sequence.</title>
        <authorList>
            <person name="Feng G."/>
            <person name="Zhu H."/>
        </authorList>
    </citation>
    <scope>NUCLEOTIDE SEQUENCE [LARGE SCALE GENOMIC DNA]</scope>
    <source>
        <strain evidence="2 3">9NM-10</strain>
    </source>
</reference>
<accession>A0A2A4B0H7</accession>
<dbReference type="RefSeq" id="WP_096344069.1">
    <property type="nucleotide sequence ID" value="NZ_NWMW01000002.1"/>
</dbReference>
<sequence>MNFDPRLIAAAIVAAAAGAVAALLPSWRIESLVIETGLPALLPAAAPPLGTTFRGALIVFAMLGAGGATFAAVQRLAPARRVVRTVVRRADRHPDAPVREPVKAMRDLGTPFLDVGGAPPPERDIPRDLDQPLAAFDPAAIPAEPLTPSEPVKPLFRAEPAREPDPVVEHVRIETFEVTPTQRGASLAPVPDWSADRPIAAPETEATIHALLDRLERGVRRRGGGPALVERAHSGDLDEALAMLRRFAAAR</sequence>
<keyword evidence="1" id="KW-0812">Transmembrane</keyword>
<protein>
    <submittedName>
        <fullName evidence="2">Uncharacterized protein</fullName>
    </submittedName>
</protein>
<dbReference type="EMBL" id="NWMW01000002">
    <property type="protein sequence ID" value="PCD02693.1"/>
    <property type="molecule type" value="Genomic_DNA"/>
</dbReference>
<dbReference type="Proteomes" id="UP000218366">
    <property type="component" value="Unassembled WGS sequence"/>
</dbReference>
<evidence type="ECO:0000313" key="3">
    <source>
        <dbReference type="Proteomes" id="UP000218366"/>
    </source>
</evidence>
<dbReference type="OrthoDB" id="7560213at2"/>
<name>A0A2A4B0H7_9SPHN</name>
<evidence type="ECO:0000313" key="2">
    <source>
        <dbReference type="EMBL" id="PCD02693.1"/>
    </source>
</evidence>
<feature type="transmembrane region" description="Helical" evidence="1">
    <location>
        <begin position="53"/>
        <end position="73"/>
    </location>
</feature>
<dbReference type="AlphaFoldDB" id="A0A2A4B0H7"/>
<keyword evidence="1" id="KW-1133">Transmembrane helix</keyword>
<evidence type="ECO:0000256" key="1">
    <source>
        <dbReference type="SAM" id="Phobius"/>
    </source>
</evidence>